<keyword evidence="5" id="KW-0560">Oxidoreductase</keyword>
<feature type="region of interest" description="Disordered" evidence="8">
    <location>
        <begin position="116"/>
        <end position="136"/>
    </location>
</feature>
<evidence type="ECO:0000256" key="5">
    <source>
        <dbReference type="ARBA" id="ARBA00023002"/>
    </source>
</evidence>
<evidence type="ECO:0000256" key="4">
    <source>
        <dbReference type="ARBA" id="ARBA00022723"/>
    </source>
</evidence>
<evidence type="ECO:0000256" key="2">
    <source>
        <dbReference type="ARBA" id="ARBA00022630"/>
    </source>
</evidence>
<sequence>MTASPLTEIDAVVTLARQVAEGVVLLELRAVDGSDLPAWTPGAHLDVVVQPGVERQYSLCGDPADRSRYQIAVLREPDGRGGSEHLHAHVGVDTELRVRGPLNHFELGLPPGVGGGGLAGGGSTGGSSAGGGSASGGSAGGASATYAFVAGGIGITPILPMIRAVEAAGAPWTLAYAGRSLERMPFVDDLVEQYGSRVSVYTSDEGRRFDVASLDAVVSGVEDVEASGSPVAVYACGPARMLAALEAQAQEAGWPRGTLHLERFEAREVAEPVRQEAFEVELELSGLTLEVPPDRSILDVVEEAGVLVLSSCREGTCGTCETPVVSGEVEHRDSVLTPDEQESNEVMMICVSRAACPRLVLEL</sequence>
<dbReference type="InterPro" id="IPR036010">
    <property type="entry name" value="2Fe-2S_ferredoxin-like_sf"/>
</dbReference>
<evidence type="ECO:0000256" key="8">
    <source>
        <dbReference type="SAM" id="MobiDB-lite"/>
    </source>
</evidence>
<comment type="cofactor">
    <cofactor evidence="1">
        <name>FAD</name>
        <dbReference type="ChEBI" id="CHEBI:57692"/>
    </cofactor>
</comment>
<proteinExistence type="predicted"/>
<dbReference type="Pfam" id="PF00111">
    <property type="entry name" value="Fer2"/>
    <property type="match status" value="1"/>
</dbReference>
<evidence type="ECO:0000313" key="11">
    <source>
        <dbReference type="EMBL" id="MCS5734311.1"/>
    </source>
</evidence>
<gene>
    <name evidence="11" type="ORF">N1032_11240</name>
</gene>
<dbReference type="SUPFAM" id="SSF54292">
    <property type="entry name" value="2Fe-2S ferredoxin-like"/>
    <property type="match status" value="1"/>
</dbReference>
<keyword evidence="6" id="KW-0408">Iron</keyword>
<dbReference type="SUPFAM" id="SSF63380">
    <property type="entry name" value="Riboflavin synthase domain-like"/>
    <property type="match status" value="1"/>
</dbReference>
<dbReference type="PRINTS" id="PR00409">
    <property type="entry name" value="PHDIOXRDTASE"/>
</dbReference>
<dbReference type="PROSITE" id="PS51384">
    <property type="entry name" value="FAD_FR"/>
    <property type="match status" value="1"/>
</dbReference>
<keyword evidence="2" id="KW-0285">Flavoprotein</keyword>
<dbReference type="CDD" id="cd00207">
    <property type="entry name" value="fer2"/>
    <property type="match status" value="1"/>
</dbReference>
<keyword evidence="12" id="KW-1185">Reference proteome</keyword>
<dbReference type="EMBL" id="JANLCJ010000003">
    <property type="protein sequence ID" value="MCS5734311.1"/>
    <property type="molecule type" value="Genomic_DNA"/>
</dbReference>
<name>A0ABT2H2Y7_9MICO</name>
<evidence type="ECO:0000313" key="12">
    <source>
        <dbReference type="Proteomes" id="UP001165586"/>
    </source>
</evidence>
<accession>A0ABT2H2Y7</accession>
<dbReference type="PANTHER" id="PTHR47354">
    <property type="entry name" value="NADH OXIDOREDUCTASE HCR"/>
    <property type="match status" value="1"/>
</dbReference>
<feature type="domain" description="2Fe-2S ferredoxin-type" evidence="9">
    <location>
        <begin position="278"/>
        <end position="363"/>
    </location>
</feature>
<keyword evidence="4" id="KW-0479">Metal-binding</keyword>
<evidence type="ECO:0000259" key="9">
    <source>
        <dbReference type="PROSITE" id="PS51085"/>
    </source>
</evidence>
<dbReference type="PROSITE" id="PS51085">
    <property type="entry name" value="2FE2S_FER_2"/>
    <property type="match status" value="1"/>
</dbReference>
<dbReference type="InterPro" id="IPR017927">
    <property type="entry name" value="FAD-bd_FR_type"/>
</dbReference>
<feature type="domain" description="FAD-binding FR-type" evidence="10">
    <location>
        <begin position="6"/>
        <end position="108"/>
    </location>
</feature>
<dbReference type="InterPro" id="IPR001433">
    <property type="entry name" value="OxRdtase_FAD/NAD-bd"/>
</dbReference>
<dbReference type="PANTHER" id="PTHR47354:SF1">
    <property type="entry name" value="CARNITINE MONOOXYGENASE REDUCTASE SUBUNIT"/>
    <property type="match status" value="1"/>
</dbReference>
<keyword evidence="7" id="KW-0411">Iron-sulfur</keyword>
<dbReference type="Gene3D" id="2.40.30.10">
    <property type="entry name" value="Translation factors"/>
    <property type="match status" value="1"/>
</dbReference>
<dbReference type="InterPro" id="IPR050415">
    <property type="entry name" value="MRET"/>
</dbReference>
<dbReference type="Gene3D" id="3.40.50.80">
    <property type="entry name" value="Nucleotide-binding domain of ferredoxin-NADP reductase (FNR) module"/>
    <property type="match status" value="1"/>
</dbReference>
<dbReference type="RefSeq" id="WP_259539152.1">
    <property type="nucleotide sequence ID" value="NZ_JANLCJ010000003.1"/>
</dbReference>
<dbReference type="InterPro" id="IPR006058">
    <property type="entry name" value="2Fe2S_fd_BS"/>
</dbReference>
<evidence type="ECO:0000256" key="3">
    <source>
        <dbReference type="ARBA" id="ARBA00022714"/>
    </source>
</evidence>
<evidence type="ECO:0000256" key="6">
    <source>
        <dbReference type="ARBA" id="ARBA00023004"/>
    </source>
</evidence>
<protein>
    <submittedName>
        <fullName evidence="11">PDR/VanB family oxidoreductase</fullName>
    </submittedName>
</protein>
<evidence type="ECO:0000256" key="1">
    <source>
        <dbReference type="ARBA" id="ARBA00001974"/>
    </source>
</evidence>
<dbReference type="CDD" id="cd06185">
    <property type="entry name" value="PDR_like"/>
    <property type="match status" value="1"/>
</dbReference>
<organism evidence="11 12">
    <name type="scientific">Herbiconiux daphne</name>
    <dbReference type="NCBI Taxonomy" id="2970914"/>
    <lineage>
        <taxon>Bacteria</taxon>
        <taxon>Bacillati</taxon>
        <taxon>Actinomycetota</taxon>
        <taxon>Actinomycetes</taxon>
        <taxon>Micrococcales</taxon>
        <taxon>Microbacteriaceae</taxon>
        <taxon>Herbiconiux</taxon>
    </lineage>
</organism>
<dbReference type="Proteomes" id="UP001165586">
    <property type="component" value="Unassembled WGS sequence"/>
</dbReference>
<comment type="caution">
    <text evidence="11">The sequence shown here is derived from an EMBL/GenBank/DDBJ whole genome shotgun (WGS) entry which is preliminary data.</text>
</comment>
<dbReference type="PROSITE" id="PS00197">
    <property type="entry name" value="2FE2S_FER_1"/>
    <property type="match status" value="1"/>
</dbReference>
<dbReference type="Gene3D" id="3.10.20.30">
    <property type="match status" value="1"/>
</dbReference>
<reference evidence="11" key="1">
    <citation type="submission" date="2022-08" db="EMBL/GenBank/DDBJ databases">
        <authorList>
            <person name="Deng Y."/>
            <person name="Han X.-F."/>
            <person name="Zhang Y.-Q."/>
        </authorList>
    </citation>
    <scope>NUCLEOTIDE SEQUENCE</scope>
    <source>
        <strain evidence="11">CPCC 203386</strain>
    </source>
</reference>
<keyword evidence="3" id="KW-0001">2Fe-2S</keyword>
<dbReference type="InterPro" id="IPR039261">
    <property type="entry name" value="FNR_nucleotide-bd"/>
</dbReference>
<dbReference type="Pfam" id="PF00175">
    <property type="entry name" value="NAD_binding_1"/>
    <property type="match status" value="1"/>
</dbReference>
<dbReference type="InterPro" id="IPR017938">
    <property type="entry name" value="Riboflavin_synthase-like_b-brl"/>
</dbReference>
<evidence type="ECO:0000256" key="7">
    <source>
        <dbReference type="ARBA" id="ARBA00023014"/>
    </source>
</evidence>
<evidence type="ECO:0000259" key="10">
    <source>
        <dbReference type="PROSITE" id="PS51384"/>
    </source>
</evidence>
<dbReference type="InterPro" id="IPR012675">
    <property type="entry name" value="Beta-grasp_dom_sf"/>
</dbReference>
<dbReference type="SUPFAM" id="SSF52343">
    <property type="entry name" value="Ferredoxin reductase-like, C-terminal NADP-linked domain"/>
    <property type="match status" value="1"/>
</dbReference>
<dbReference type="InterPro" id="IPR001041">
    <property type="entry name" value="2Fe-2S_ferredoxin-type"/>
</dbReference>